<dbReference type="RefSeq" id="WP_274943079.1">
    <property type="nucleotide sequence ID" value="NZ_JANWOI010000002.1"/>
</dbReference>
<dbReference type="PANTHER" id="PTHR36456:SF1">
    <property type="entry name" value="UPF0232 PROTEIN SCO3875"/>
    <property type="match status" value="1"/>
</dbReference>
<organism evidence="2 3">
    <name type="scientific">Govanella unica</name>
    <dbReference type="NCBI Taxonomy" id="2975056"/>
    <lineage>
        <taxon>Bacteria</taxon>
        <taxon>Pseudomonadati</taxon>
        <taxon>Pseudomonadota</taxon>
        <taxon>Alphaproteobacteria</taxon>
        <taxon>Emcibacterales</taxon>
        <taxon>Govanellaceae</taxon>
        <taxon>Govanella</taxon>
    </lineage>
</organism>
<dbReference type="InterPro" id="IPR010593">
    <property type="entry name" value="DUF1159"/>
</dbReference>
<feature type="region of interest" description="Disordered" evidence="1">
    <location>
        <begin position="1"/>
        <end position="21"/>
    </location>
</feature>
<protein>
    <submittedName>
        <fullName evidence="2">DciA family protein</fullName>
    </submittedName>
</protein>
<reference evidence="2" key="1">
    <citation type="submission" date="2022-08" db="EMBL/GenBank/DDBJ databases">
        <authorList>
            <person name="Vandamme P."/>
            <person name="Hettiarachchi A."/>
            <person name="Peeters C."/>
            <person name="Cnockaert M."/>
            <person name="Carlier A."/>
        </authorList>
    </citation>
    <scope>NUCLEOTIDE SEQUENCE</scope>
    <source>
        <strain evidence="2">LMG 31809</strain>
    </source>
</reference>
<feature type="compositionally biased region" description="Basic and acidic residues" evidence="1">
    <location>
        <begin position="1"/>
        <end position="10"/>
    </location>
</feature>
<dbReference type="AlphaFoldDB" id="A0A9X3TXA8"/>
<evidence type="ECO:0000256" key="1">
    <source>
        <dbReference type="SAM" id="MobiDB-lite"/>
    </source>
</evidence>
<dbReference type="Proteomes" id="UP001141619">
    <property type="component" value="Unassembled WGS sequence"/>
</dbReference>
<sequence>MTSPEKEPPKPRKPKRSWKVQSLADSLAPLTREICAKQGFAQSEVITRWRDIVGPTLAAHTLPERLNFPKGQTGATLHILADSGFATELQYLAPQAIDRINGYFGYPAVARLMVKQAPVSLYQRKKTRPNAPDPQDQKAAAEDVAAIEDKGLRAVLTNLGAAVLADSRRKKR</sequence>
<comment type="caution">
    <text evidence="2">The sequence shown here is derived from an EMBL/GenBank/DDBJ whole genome shotgun (WGS) entry which is preliminary data.</text>
</comment>
<dbReference type="PIRSF" id="PIRSF032064">
    <property type="entry name" value="UCP032064"/>
    <property type="match status" value="1"/>
</dbReference>
<proteinExistence type="predicted"/>
<accession>A0A9X3TXA8</accession>
<name>A0A9X3TXA8_9PROT</name>
<evidence type="ECO:0000313" key="3">
    <source>
        <dbReference type="Proteomes" id="UP001141619"/>
    </source>
</evidence>
<keyword evidence="3" id="KW-1185">Reference proteome</keyword>
<dbReference type="EMBL" id="JANWOI010000002">
    <property type="protein sequence ID" value="MDA5193377.1"/>
    <property type="molecule type" value="Genomic_DNA"/>
</dbReference>
<gene>
    <name evidence="2" type="ORF">NYP16_05325</name>
</gene>
<reference evidence="2" key="2">
    <citation type="journal article" date="2023" name="Syst. Appl. Microbiol.">
        <title>Govania unica gen. nov., sp. nov., a rare biosphere bacterium that represents a novel family in the class Alphaproteobacteria.</title>
        <authorList>
            <person name="Vandamme P."/>
            <person name="Peeters C."/>
            <person name="Hettiarachchi A."/>
            <person name="Cnockaert M."/>
            <person name="Carlier A."/>
        </authorList>
    </citation>
    <scope>NUCLEOTIDE SEQUENCE</scope>
    <source>
        <strain evidence="2">LMG 31809</strain>
    </source>
</reference>
<dbReference type="PANTHER" id="PTHR36456">
    <property type="entry name" value="UPF0232 PROTEIN SCO3875"/>
    <property type="match status" value="1"/>
</dbReference>
<dbReference type="Pfam" id="PF05258">
    <property type="entry name" value="DciA"/>
    <property type="match status" value="1"/>
</dbReference>
<evidence type="ECO:0000313" key="2">
    <source>
        <dbReference type="EMBL" id="MDA5193377.1"/>
    </source>
</evidence>
<dbReference type="InterPro" id="IPR007922">
    <property type="entry name" value="DciA-like"/>
</dbReference>